<dbReference type="AlphaFoldDB" id="A0A395HS38"/>
<name>A0A395HS38_ASPHC</name>
<gene>
    <name evidence="2" type="ORF">BO97DRAFT_407117</name>
</gene>
<sequence length="83" mass="9216">MTSFTAIQRPPSAPLGNLPRTDAQLAGDAWRYLSRQVRKLRRHHTPNGSQRQALPNAETDSVISEMETLVVTEDEKNGKETSG</sequence>
<feature type="region of interest" description="Disordered" evidence="1">
    <location>
        <begin position="41"/>
        <end position="62"/>
    </location>
</feature>
<reference evidence="2 3" key="1">
    <citation type="submission" date="2018-02" db="EMBL/GenBank/DDBJ databases">
        <title>The genomes of Aspergillus section Nigri reveals drivers in fungal speciation.</title>
        <authorList>
            <consortium name="DOE Joint Genome Institute"/>
            <person name="Vesth T.C."/>
            <person name="Nybo J."/>
            <person name="Theobald S."/>
            <person name="Brandl J."/>
            <person name="Frisvad J.C."/>
            <person name="Nielsen K.F."/>
            <person name="Lyhne E.K."/>
            <person name="Kogle M.E."/>
            <person name="Kuo A."/>
            <person name="Riley R."/>
            <person name="Clum A."/>
            <person name="Nolan M."/>
            <person name="Lipzen A."/>
            <person name="Salamov A."/>
            <person name="Henrissat B."/>
            <person name="Wiebenga A."/>
            <person name="De vries R.P."/>
            <person name="Grigoriev I.V."/>
            <person name="Mortensen U.H."/>
            <person name="Andersen M.R."/>
            <person name="Baker S.E."/>
        </authorList>
    </citation>
    <scope>NUCLEOTIDE SEQUENCE [LARGE SCALE GENOMIC DNA]</scope>
    <source>
        <strain evidence="2 3">CBS 101889</strain>
    </source>
</reference>
<organism evidence="2 3">
    <name type="scientific">Aspergillus homomorphus (strain CBS 101889)</name>
    <dbReference type="NCBI Taxonomy" id="1450537"/>
    <lineage>
        <taxon>Eukaryota</taxon>
        <taxon>Fungi</taxon>
        <taxon>Dikarya</taxon>
        <taxon>Ascomycota</taxon>
        <taxon>Pezizomycotina</taxon>
        <taxon>Eurotiomycetes</taxon>
        <taxon>Eurotiomycetidae</taxon>
        <taxon>Eurotiales</taxon>
        <taxon>Aspergillaceae</taxon>
        <taxon>Aspergillus</taxon>
        <taxon>Aspergillus subgen. Circumdati</taxon>
    </lineage>
</organism>
<dbReference type="GeneID" id="37199867"/>
<feature type="compositionally biased region" description="Polar residues" evidence="1">
    <location>
        <begin position="46"/>
        <end position="62"/>
    </location>
</feature>
<keyword evidence="3" id="KW-1185">Reference proteome</keyword>
<dbReference type="OrthoDB" id="4303010at2759"/>
<dbReference type="EMBL" id="KZ824297">
    <property type="protein sequence ID" value="RAL10233.1"/>
    <property type="molecule type" value="Genomic_DNA"/>
</dbReference>
<proteinExistence type="predicted"/>
<evidence type="ECO:0000313" key="3">
    <source>
        <dbReference type="Proteomes" id="UP000248961"/>
    </source>
</evidence>
<dbReference type="RefSeq" id="XP_025549387.1">
    <property type="nucleotide sequence ID" value="XM_025695578.1"/>
</dbReference>
<evidence type="ECO:0000313" key="2">
    <source>
        <dbReference type="EMBL" id="RAL10233.1"/>
    </source>
</evidence>
<evidence type="ECO:0000256" key="1">
    <source>
        <dbReference type="SAM" id="MobiDB-lite"/>
    </source>
</evidence>
<feature type="region of interest" description="Disordered" evidence="1">
    <location>
        <begin position="1"/>
        <end position="21"/>
    </location>
</feature>
<protein>
    <submittedName>
        <fullName evidence="2">Uncharacterized protein</fullName>
    </submittedName>
</protein>
<accession>A0A395HS38</accession>
<dbReference type="VEuPathDB" id="FungiDB:BO97DRAFT_407117"/>
<dbReference type="Proteomes" id="UP000248961">
    <property type="component" value="Unassembled WGS sequence"/>
</dbReference>